<proteinExistence type="predicted"/>
<feature type="non-terminal residue" evidence="1">
    <location>
        <position position="1"/>
    </location>
</feature>
<organism evidence="1 2">
    <name type="scientific">Streblomastix strix</name>
    <dbReference type="NCBI Taxonomy" id="222440"/>
    <lineage>
        <taxon>Eukaryota</taxon>
        <taxon>Metamonada</taxon>
        <taxon>Preaxostyla</taxon>
        <taxon>Oxymonadida</taxon>
        <taxon>Streblomastigidae</taxon>
        <taxon>Streblomastix</taxon>
    </lineage>
</organism>
<gene>
    <name evidence="1" type="ORF">EZS28_007252</name>
</gene>
<sequence>GQIGCYEIVELKLELSGELIMIIYGEEFMIGEDNFDQSSRDNCYNEDKGKGTPFCVEKGEIRSEEGGYSYSRNDYLFIYGIFVEMGEDSTKFDKLQANYKTSFIGDDKEEEQGYGGVERIEVAIGVNACLEDSERIVNRSVIKD</sequence>
<evidence type="ECO:0000313" key="2">
    <source>
        <dbReference type="Proteomes" id="UP000324800"/>
    </source>
</evidence>
<dbReference type="Proteomes" id="UP000324800">
    <property type="component" value="Unassembled WGS sequence"/>
</dbReference>
<dbReference type="AlphaFoldDB" id="A0A5J4WQN0"/>
<accession>A0A5J4WQN0</accession>
<comment type="caution">
    <text evidence="1">The sequence shown here is derived from an EMBL/GenBank/DDBJ whole genome shotgun (WGS) entry which is preliminary data.</text>
</comment>
<protein>
    <submittedName>
        <fullName evidence="1">Uncharacterized protein</fullName>
    </submittedName>
</protein>
<evidence type="ECO:0000313" key="1">
    <source>
        <dbReference type="EMBL" id="KAA6397218.1"/>
    </source>
</evidence>
<name>A0A5J4WQN0_9EUKA</name>
<dbReference type="EMBL" id="SNRW01001230">
    <property type="protein sequence ID" value="KAA6397218.1"/>
    <property type="molecule type" value="Genomic_DNA"/>
</dbReference>
<reference evidence="1 2" key="1">
    <citation type="submission" date="2019-03" db="EMBL/GenBank/DDBJ databases">
        <title>Single cell metagenomics reveals metabolic interactions within the superorganism composed of flagellate Streblomastix strix and complex community of Bacteroidetes bacteria on its surface.</title>
        <authorList>
            <person name="Treitli S.C."/>
            <person name="Kolisko M."/>
            <person name="Husnik F."/>
            <person name="Keeling P."/>
            <person name="Hampl V."/>
        </authorList>
    </citation>
    <scope>NUCLEOTIDE SEQUENCE [LARGE SCALE GENOMIC DNA]</scope>
    <source>
        <strain evidence="1">ST1C</strain>
    </source>
</reference>